<comment type="caution">
    <text evidence="3">The sequence shown here is derived from an EMBL/GenBank/DDBJ whole genome shotgun (WGS) entry which is preliminary data.</text>
</comment>
<dbReference type="GO" id="GO:0080120">
    <property type="term" value="P:CAAX-box protein maturation"/>
    <property type="evidence" value="ECO:0007669"/>
    <property type="project" value="UniProtKB-ARBA"/>
</dbReference>
<dbReference type="AlphaFoldDB" id="A0A9D1A4X4"/>
<evidence type="ECO:0000313" key="4">
    <source>
        <dbReference type="Proteomes" id="UP000824250"/>
    </source>
</evidence>
<feature type="transmembrane region" description="Helical" evidence="1">
    <location>
        <begin position="176"/>
        <end position="193"/>
    </location>
</feature>
<feature type="transmembrane region" description="Helical" evidence="1">
    <location>
        <begin position="98"/>
        <end position="124"/>
    </location>
</feature>
<reference evidence="3" key="1">
    <citation type="submission" date="2020-10" db="EMBL/GenBank/DDBJ databases">
        <authorList>
            <person name="Gilroy R."/>
        </authorList>
    </citation>
    <scope>NUCLEOTIDE SEQUENCE</scope>
    <source>
        <strain evidence="3">CHK180-2868</strain>
    </source>
</reference>
<feature type="transmembrane region" description="Helical" evidence="1">
    <location>
        <begin position="199"/>
        <end position="216"/>
    </location>
</feature>
<evidence type="ECO:0000256" key="1">
    <source>
        <dbReference type="SAM" id="Phobius"/>
    </source>
</evidence>
<dbReference type="Proteomes" id="UP000824250">
    <property type="component" value="Unassembled WGS sequence"/>
</dbReference>
<keyword evidence="1" id="KW-0812">Transmembrane</keyword>
<reference evidence="3" key="2">
    <citation type="journal article" date="2021" name="PeerJ">
        <title>Extensive microbial diversity within the chicken gut microbiome revealed by metagenomics and culture.</title>
        <authorList>
            <person name="Gilroy R."/>
            <person name="Ravi A."/>
            <person name="Getino M."/>
            <person name="Pursley I."/>
            <person name="Horton D.L."/>
            <person name="Alikhan N.F."/>
            <person name="Baker D."/>
            <person name="Gharbi K."/>
            <person name="Hall N."/>
            <person name="Watson M."/>
            <person name="Adriaenssens E.M."/>
            <person name="Foster-Nyarko E."/>
            <person name="Jarju S."/>
            <person name="Secka A."/>
            <person name="Antonio M."/>
            <person name="Oren A."/>
            <person name="Chaudhuri R.R."/>
            <person name="La Ragione R."/>
            <person name="Hildebrand F."/>
            <person name="Pallen M.J."/>
        </authorList>
    </citation>
    <scope>NUCLEOTIDE SEQUENCE</scope>
    <source>
        <strain evidence="3">CHK180-2868</strain>
    </source>
</reference>
<feature type="transmembrane region" description="Helical" evidence="1">
    <location>
        <begin position="12"/>
        <end position="34"/>
    </location>
</feature>
<keyword evidence="3" id="KW-0645">Protease</keyword>
<feature type="transmembrane region" description="Helical" evidence="1">
    <location>
        <begin position="223"/>
        <end position="243"/>
    </location>
</feature>
<dbReference type="PANTHER" id="PTHR36435:SF1">
    <property type="entry name" value="CAAX AMINO TERMINAL PROTEASE FAMILY PROTEIN"/>
    <property type="match status" value="1"/>
</dbReference>
<dbReference type="InterPro" id="IPR052710">
    <property type="entry name" value="CAAX_protease"/>
</dbReference>
<proteinExistence type="predicted"/>
<evidence type="ECO:0000313" key="3">
    <source>
        <dbReference type="EMBL" id="HIR06147.1"/>
    </source>
</evidence>
<protein>
    <submittedName>
        <fullName evidence="3">CPBP family intramembrane metalloprotease</fullName>
    </submittedName>
</protein>
<evidence type="ECO:0000259" key="2">
    <source>
        <dbReference type="Pfam" id="PF02517"/>
    </source>
</evidence>
<sequence length="321" mass="35919">MELDKRTYLTSFTMLGLAMCLYSGLQVLGAYVYALVTNWIYGPEAGGLRWLSGLFSSSWTGMPIRYVFVLGIPSILVYLFVCWMPVKKEPEAKLPPENFLAALVMAMGFGYIFNFAGAFINFGVSLATGKSVLEMNPVTEMLDMMQPGMMLYVCMIGPVMEEVMFRGVFLRRARRFGDQTAVIYSAVLFGLMHGNLTQFFYATVIGMILGYVAVSTNRLRCSILLHILVNSYSAYLTAWSLFYEQSGGLFFTGLFSLGALAAVAFFIAGAVWFFCTRGIHWWRNLKAAEGGKSPFRRYVWANPGFFLFAVISGLEMALYLL</sequence>
<accession>A0A9D1A4X4</accession>
<dbReference type="PANTHER" id="PTHR36435">
    <property type="entry name" value="SLR1288 PROTEIN"/>
    <property type="match status" value="1"/>
</dbReference>
<keyword evidence="1" id="KW-1133">Transmembrane helix</keyword>
<feature type="transmembrane region" description="Helical" evidence="1">
    <location>
        <begin position="144"/>
        <end position="164"/>
    </location>
</feature>
<feature type="transmembrane region" description="Helical" evidence="1">
    <location>
        <begin position="297"/>
        <end position="320"/>
    </location>
</feature>
<keyword evidence="3" id="KW-0482">Metalloprotease</keyword>
<dbReference type="Pfam" id="PF02517">
    <property type="entry name" value="Rce1-like"/>
    <property type="match status" value="1"/>
</dbReference>
<feature type="transmembrane region" description="Helical" evidence="1">
    <location>
        <begin position="64"/>
        <end position="86"/>
    </location>
</feature>
<gene>
    <name evidence="3" type="ORF">IAB28_09325</name>
</gene>
<feature type="transmembrane region" description="Helical" evidence="1">
    <location>
        <begin position="249"/>
        <end position="276"/>
    </location>
</feature>
<keyword evidence="3" id="KW-0378">Hydrolase</keyword>
<organism evidence="3 4">
    <name type="scientific">Candidatus Copromonas faecavium</name>
    <name type="common">nom. illeg.</name>
    <dbReference type="NCBI Taxonomy" id="2840740"/>
    <lineage>
        <taxon>Bacteria</taxon>
        <taxon>Bacillati</taxon>
        <taxon>Bacillota</taxon>
        <taxon>Clostridia</taxon>
        <taxon>Lachnospirales</taxon>
        <taxon>Lachnospiraceae</taxon>
        <taxon>Candidatus Copromonas (nom. illeg.)</taxon>
    </lineage>
</organism>
<feature type="domain" description="CAAX prenyl protease 2/Lysostaphin resistance protein A-like" evidence="2">
    <location>
        <begin position="148"/>
        <end position="231"/>
    </location>
</feature>
<dbReference type="EMBL" id="DVGC01000054">
    <property type="protein sequence ID" value="HIR06147.1"/>
    <property type="molecule type" value="Genomic_DNA"/>
</dbReference>
<dbReference type="GO" id="GO:0008237">
    <property type="term" value="F:metallopeptidase activity"/>
    <property type="evidence" value="ECO:0007669"/>
    <property type="project" value="UniProtKB-KW"/>
</dbReference>
<dbReference type="InterPro" id="IPR003675">
    <property type="entry name" value="Rce1/LyrA-like_dom"/>
</dbReference>
<name>A0A9D1A4X4_9FIRM</name>
<keyword evidence="1" id="KW-0472">Membrane</keyword>
<dbReference type="GO" id="GO:0004175">
    <property type="term" value="F:endopeptidase activity"/>
    <property type="evidence" value="ECO:0007669"/>
    <property type="project" value="UniProtKB-ARBA"/>
</dbReference>